<feature type="region of interest" description="Disordered" evidence="1">
    <location>
        <begin position="274"/>
        <end position="477"/>
    </location>
</feature>
<proteinExistence type="predicted"/>
<dbReference type="SUPFAM" id="SSF52540">
    <property type="entry name" value="P-loop containing nucleoside triphosphate hydrolases"/>
    <property type="match status" value="1"/>
</dbReference>
<feature type="compositionally biased region" description="Basic and acidic residues" evidence="1">
    <location>
        <begin position="1"/>
        <end position="12"/>
    </location>
</feature>
<dbReference type="EMBL" id="JBHSZG010000001">
    <property type="protein sequence ID" value="MFC7136410.1"/>
    <property type="molecule type" value="Genomic_DNA"/>
</dbReference>
<feature type="region of interest" description="Disordered" evidence="1">
    <location>
        <begin position="1"/>
        <end position="66"/>
    </location>
</feature>
<evidence type="ECO:0000313" key="4">
    <source>
        <dbReference type="Proteomes" id="UP001596368"/>
    </source>
</evidence>
<dbReference type="InterPro" id="IPR002586">
    <property type="entry name" value="CobQ/CobB/MinD/ParA_Nub-bd_dom"/>
</dbReference>
<accession>A0ABD5XMJ2</accession>
<evidence type="ECO:0000313" key="3">
    <source>
        <dbReference type="EMBL" id="MFC7136410.1"/>
    </source>
</evidence>
<name>A0ABD5XMJ2_9EURY</name>
<dbReference type="Pfam" id="PF01656">
    <property type="entry name" value="CbiA"/>
    <property type="match status" value="1"/>
</dbReference>
<feature type="compositionally biased region" description="Acidic residues" evidence="1">
    <location>
        <begin position="374"/>
        <end position="400"/>
    </location>
</feature>
<dbReference type="Proteomes" id="UP001596368">
    <property type="component" value="Unassembled WGS sequence"/>
</dbReference>
<dbReference type="InterPro" id="IPR050625">
    <property type="entry name" value="ParA/MinD_ATPase"/>
</dbReference>
<feature type="compositionally biased region" description="Basic and acidic residues" evidence="1">
    <location>
        <begin position="52"/>
        <end position="63"/>
    </location>
</feature>
<feature type="compositionally biased region" description="Acidic residues" evidence="1">
    <location>
        <begin position="350"/>
        <end position="367"/>
    </location>
</feature>
<reference evidence="3 4" key="1">
    <citation type="journal article" date="2019" name="Int. J. Syst. Evol. Microbiol.">
        <title>The Global Catalogue of Microorganisms (GCM) 10K type strain sequencing project: providing services to taxonomists for standard genome sequencing and annotation.</title>
        <authorList>
            <consortium name="The Broad Institute Genomics Platform"/>
            <consortium name="The Broad Institute Genome Sequencing Center for Infectious Disease"/>
            <person name="Wu L."/>
            <person name="Ma J."/>
        </authorList>
    </citation>
    <scope>NUCLEOTIDE SEQUENCE [LARGE SCALE GENOMIC DNA]</scope>
    <source>
        <strain evidence="3 4">DT92</strain>
    </source>
</reference>
<dbReference type="PANTHER" id="PTHR43384">
    <property type="entry name" value="SEPTUM SITE-DETERMINING PROTEIN MIND HOMOLOG, CHLOROPLASTIC-RELATED"/>
    <property type="match status" value="1"/>
</dbReference>
<keyword evidence="4" id="KW-1185">Reference proteome</keyword>
<feature type="compositionally biased region" description="Acidic residues" evidence="1">
    <location>
        <begin position="458"/>
        <end position="468"/>
    </location>
</feature>
<feature type="compositionally biased region" description="Acidic residues" evidence="1">
    <location>
        <begin position="315"/>
        <end position="341"/>
    </location>
</feature>
<dbReference type="InterPro" id="IPR027417">
    <property type="entry name" value="P-loop_NTPase"/>
</dbReference>
<feature type="domain" description="CobQ/CobB/MinD/ParA nucleotide binding" evidence="2">
    <location>
        <begin position="62"/>
        <end position="253"/>
    </location>
</feature>
<evidence type="ECO:0000256" key="1">
    <source>
        <dbReference type="SAM" id="MobiDB-lite"/>
    </source>
</evidence>
<protein>
    <submittedName>
        <fullName evidence="3">MinD/ParA family protein</fullName>
    </submittedName>
</protein>
<feature type="compositionally biased region" description="Acidic residues" evidence="1">
    <location>
        <begin position="422"/>
        <end position="437"/>
    </location>
</feature>
<dbReference type="PANTHER" id="PTHR43384:SF10">
    <property type="entry name" value="ATPASE INVOLVED IN CHROMOSOME PARTITIONING, PARA_MIND FAMILY"/>
    <property type="match status" value="1"/>
</dbReference>
<sequence length="477" mass="48962">MTHRTPSRDRRTAPPSTRVADGGGGRGPSDGRPTRRDPPLSPGDAVPTTNADDLRRRERERGVGKTTTAANLAATLAAAGYDTVAVDADLGSASLGPTLGVEPGAVTLHDVLAGDAEPREALREGPHGLAVLPGGDSLEHFRKADPGEIVDVLEAITAADYVIVDTGAGLTHQTALPLQVADGVLLVSTPTRDGLVNTRKTQDLTEKLGGTVVGLALNEADGDEDTGDIDVPVLGAIPDDPLVAEAQAAGLPIAVHAPDSDAAAAFRSLASSLTGEPIRPAPTPEHAGAAPDDPEYEAGATDAPDDTPEAAVDLPDVDEADTEPPEGSPDADEADEADVEAAADAAADTAVDDGEATDAEQTPDDAEPAAVDDGAPDPETDDAVILEDDAEPDDDAEDEAAAAARSTVLEDDEYAAYRDEPATVEDAESGESAEIGEDVIPFAQQSKERTEEAKRDGDDEDDDADDDQGGFLGRLFR</sequence>
<gene>
    <name evidence="3" type="ORF">ACFQRB_07410</name>
</gene>
<feature type="compositionally biased region" description="Basic and acidic residues" evidence="1">
    <location>
        <begin position="446"/>
        <end position="457"/>
    </location>
</feature>
<dbReference type="AlphaFoldDB" id="A0ABD5XMJ2"/>
<dbReference type="Gene3D" id="3.40.50.300">
    <property type="entry name" value="P-loop containing nucleotide triphosphate hydrolases"/>
    <property type="match status" value="1"/>
</dbReference>
<comment type="caution">
    <text evidence="3">The sequence shown here is derived from an EMBL/GenBank/DDBJ whole genome shotgun (WGS) entry which is preliminary data.</text>
</comment>
<organism evidence="3 4">
    <name type="scientific">Halobaculum litoreum</name>
    <dbReference type="NCBI Taxonomy" id="3031998"/>
    <lineage>
        <taxon>Archaea</taxon>
        <taxon>Methanobacteriati</taxon>
        <taxon>Methanobacteriota</taxon>
        <taxon>Stenosarchaea group</taxon>
        <taxon>Halobacteria</taxon>
        <taxon>Halobacteriales</taxon>
        <taxon>Haloferacaceae</taxon>
        <taxon>Halobaculum</taxon>
    </lineage>
</organism>
<evidence type="ECO:0000259" key="2">
    <source>
        <dbReference type="Pfam" id="PF01656"/>
    </source>
</evidence>